<dbReference type="InterPro" id="IPR036192">
    <property type="entry name" value="Cell_div_ZapA-like_sf"/>
</dbReference>
<feature type="coiled-coil region" evidence="1">
    <location>
        <begin position="67"/>
        <end position="136"/>
    </location>
</feature>
<keyword evidence="1" id="KW-0175">Coiled coil</keyword>
<dbReference type="KEGG" id="ahb:bsdtb5_17960"/>
<dbReference type="AlphaFoldDB" id="A0A7R7ID38"/>
<accession>A0A7R7ID38</accession>
<name>A0A7R7ID38_9FIRM</name>
<dbReference type="Gene3D" id="6.10.250.790">
    <property type="match status" value="1"/>
</dbReference>
<dbReference type="Pfam" id="PF05164">
    <property type="entry name" value="ZapA"/>
    <property type="match status" value="1"/>
</dbReference>
<evidence type="ECO:0000313" key="3">
    <source>
        <dbReference type="Proteomes" id="UP000595897"/>
    </source>
</evidence>
<evidence type="ECO:0008006" key="4">
    <source>
        <dbReference type="Google" id="ProtNLM"/>
    </source>
</evidence>
<dbReference type="SUPFAM" id="SSF102829">
    <property type="entry name" value="Cell division protein ZapA-like"/>
    <property type="match status" value="1"/>
</dbReference>
<organism evidence="2 3">
    <name type="scientific">Anaeromicropila herbilytica</name>
    <dbReference type="NCBI Taxonomy" id="2785025"/>
    <lineage>
        <taxon>Bacteria</taxon>
        <taxon>Bacillati</taxon>
        <taxon>Bacillota</taxon>
        <taxon>Clostridia</taxon>
        <taxon>Lachnospirales</taxon>
        <taxon>Lachnospiraceae</taxon>
        <taxon>Anaeromicropila</taxon>
    </lineage>
</organism>
<evidence type="ECO:0000313" key="2">
    <source>
        <dbReference type="EMBL" id="BCN30501.1"/>
    </source>
</evidence>
<gene>
    <name evidence="2" type="ORF">bsdtb5_17960</name>
</gene>
<evidence type="ECO:0000256" key="1">
    <source>
        <dbReference type="SAM" id="Coils"/>
    </source>
</evidence>
<dbReference type="InterPro" id="IPR053712">
    <property type="entry name" value="Bac_CellDiv_Activator"/>
</dbReference>
<proteinExistence type="predicted"/>
<dbReference type="RefSeq" id="WP_271715714.1">
    <property type="nucleotide sequence ID" value="NZ_AP024169.1"/>
</dbReference>
<sequence>MNTMNNVEVIINNKRYTLSGYESGEYLQRVASYINGKHQEFRQKDSYNRLDVELKNILLEINIADDYFKAKKEIKDLEEDSDMKSNEIFNIKHEMIAAETKLSAALKELEALKTEYNDAQKKIVKLETELEDYNKHQQE</sequence>
<dbReference type="InterPro" id="IPR007838">
    <property type="entry name" value="Cell_div_ZapA-like"/>
</dbReference>
<protein>
    <recommendedName>
        <fullName evidence="4">Cell division protein ZapA</fullName>
    </recommendedName>
</protein>
<dbReference type="Proteomes" id="UP000595897">
    <property type="component" value="Chromosome"/>
</dbReference>
<keyword evidence="3" id="KW-1185">Reference proteome</keyword>
<reference evidence="2 3" key="1">
    <citation type="submission" date="2020-11" db="EMBL/GenBank/DDBJ databases">
        <title>Draft genome sequencing of a Lachnospiraceae strain isolated from anoxic soil subjected to BSD treatment.</title>
        <authorList>
            <person name="Uek A."/>
            <person name="Tonouchi A."/>
        </authorList>
    </citation>
    <scope>NUCLEOTIDE SEQUENCE [LARGE SCALE GENOMIC DNA]</scope>
    <source>
        <strain evidence="2 3">TB5</strain>
    </source>
</reference>
<dbReference type="EMBL" id="AP024169">
    <property type="protein sequence ID" value="BCN30501.1"/>
    <property type="molecule type" value="Genomic_DNA"/>
</dbReference>